<gene>
    <name evidence="12 14" type="primary">nhaA</name>
    <name evidence="14" type="ORF">M1E25_22760</name>
</gene>
<evidence type="ECO:0000256" key="7">
    <source>
        <dbReference type="ARBA" id="ARBA00022989"/>
    </source>
</evidence>
<comment type="catalytic activity">
    <reaction evidence="12">
        <text>Na(+)(in) + 2 H(+)(out) = Na(+)(out) + 2 H(+)(in)</text>
        <dbReference type="Rhea" id="RHEA:29251"/>
        <dbReference type="ChEBI" id="CHEBI:15378"/>
        <dbReference type="ChEBI" id="CHEBI:29101"/>
    </reaction>
</comment>
<dbReference type="InterPro" id="IPR012336">
    <property type="entry name" value="Thioredoxin-like_fold"/>
</dbReference>
<evidence type="ECO:0000259" key="13">
    <source>
        <dbReference type="PROSITE" id="PS51352"/>
    </source>
</evidence>
<feature type="transmembrane region" description="Helical" evidence="12">
    <location>
        <begin position="301"/>
        <end position="320"/>
    </location>
</feature>
<dbReference type="RefSeq" id="WP_251418696.1">
    <property type="nucleotide sequence ID" value="NZ_JAMQGM010000051.1"/>
</dbReference>
<evidence type="ECO:0000313" key="15">
    <source>
        <dbReference type="Proteomes" id="UP001167160"/>
    </source>
</evidence>
<comment type="caution">
    <text evidence="14">The sequence shown here is derived from an EMBL/GenBank/DDBJ whole genome shotgun (WGS) entry which is preliminary data.</text>
</comment>
<feature type="transmembrane region" description="Helical" evidence="12">
    <location>
        <begin position="332"/>
        <end position="355"/>
    </location>
</feature>
<feature type="transmembrane region" description="Helical" evidence="12">
    <location>
        <begin position="110"/>
        <end position="130"/>
    </location>
</feature>
<evidence type="ECO:0000256" key="11">
    <source>
        <dbReference type="ARBA" id="ARBA00023201"/>
    </source>
</evidence>
<sequence length="623" mass="66641">MQAFSARSALPRGLRTPLRGFLRTETGSASVLLVATLAALVWANASPSSYEDVWRTGLSIRLGTWELSQDLRAWVNSGLMTFFFFVIGLEARREFDMGELRERQRLALPLVAGVCGMLLPVAVYLGINAGRGTEQGWGTAMSTDTAFALGLLALVGSRLPRRLGTFLLTVAVVDDFLALVVIAVAYSGHVAPAPLLAAVGFLVLALMVRATGTRRAAVFGALGLGAWVALHESGIEPVVVGLVMGLMTYAYPAARTDLERASDLFRSFREQPTPDLERSARLGIASAISPNERLQRLFHPWSSYVIVPVFALANAGITISGDLLARAFTSPVTLGILIGYVLGKPLGILGGSWLASRLGGKRTTPPVGWGAVAGGGTIAGIGFTVSLLIATLAFDGAVLEEAKVGVLTAVLCSFAATWAVTLAISRLPARARERALYGRAQEIVDLADPVDPDRDHLRGPSDALVTLVEYGDFECPYCGKAEPVVRGVLAEFGDDVAYVWRHLPLPDVHPNAQLAAEAAEAAAEQGAFWQMHARLLAHQQELRPMDLVRHAEERGLDTDRFRRYLRAHSGAARVAEDLESADLSGVSGTPSFFINGRRHHGPYDIDSLTDAVRAARARALAAP</sequence>
<feature type="transmembrane region" description="Helical" evidence="12">
    <location>
        <begin position="191"/>
        <end position="208"/>
    </location>
</feature>
<evidence type="ECO:0000256" key="5">
    <source>
        <dbReference type="ARBA" id="ARBA00022475"/>
    </source>
</evidence>
<keyword evidence="6 12" id="KW-0812">Transmembrane</keyword>
<keyword evidence="15" id="KW-1185">Reference proteome</keyword>
<comment type="subcellular location">
    <subcellularLocation>
        <location evidence="1">Cell inner membrane</location>
        <topology evidence="1">Multi-pass membrane protein</topology>
    </subcellularLocation>
    <subcellularLocation>
        <location evidence="12">Cell membrane</location>
        <topology evidence="12">Multi-pass membrane protein</topology>
    </subcellularLocation>
</comment>
<dbReference type="Gene3D" id="1.20.1530.10">
    <property type="entry name" value="Na+/H+ antiporter like domain"/>
    <property type="match status" value="1"/>
</dbReference>
<evidence type="ECO:0000256" key="8">
    <source>
        <dbReference type="ARBA" id="ARBA00023053"/>
    </source>
</evidence>
<name>A0ABT0XC77_9ACTN</name>
<dbReference type="SUPFAM" id="SSF52833">
    <property type="entry name" value="Thioredoxin-like"/>
    <property type="match status" value="1"/>
</dbReference>
<evidence type="ECO:0000256" key="12">
    <source>
        <dbReference type="HAMAP-Rule" id="MF_01844"/>
    </source>
</evidence>
<evidence type="ECO:0000256" key="3">
    <source>
        <dbReference type="ARBA" id="ARBA00022448"/>
    </source>
</evidence>
<dbReference type="EMBL" id="JAMQGM010000051">
    <property type="protein sequence ID" value="MCM2580133.1"/>
    <property type="molecule type" value="Genomic_DNA"/>
</dbReference>
<keyword evidence="9 12" id="KW-0406">Ion transport</keyword>
<dbReference type="Pfam" id="PF06965">
    <property type="entry name" value="Na_H_antiport_1"/>
    <property type="match status" value="1"/>
</dbReference>
<reference evidence="14" key="1">
    <citation type="journal article" date="2023" name="Int. J. Syst. Evol. Microbiol.">
        <title>Streptomyces meridianus sp. nov. isolated from brackish water of the Tagus estuary in Alcochete, Portugal.</title>
        <authorList>
            <person name="Santos J.D.N."/>
            <person name="Klimek D."/>
            <person name="Calusinska M."/>
            <person name="Lobo Da Cunha A."/>
            <person name="Catita J."/>
            <person name="Goncalves H."/>
            <person name="Gonzalez I."/>
            <person name="Reyes F."/>
            <person name="Lage O.M."/>
        </authorList>
    </citation>
    <scope>NUCLEOTIDE SEQUENCE</scope>
    <source>
        <strain evidence="14">MTZ3.1</strain>
    </source>
</reference>
<keyword evidence="4 12" id="KW-0050">Antiport</keyword>
<feature type="transmembrane region" description="Helical" evidence="12">
    <location>
        <begin position="367"/>
        <end position="394"/>
    </location>
</feature>
<proteinExistence type="inferred from homology"/>
<feature type="domain" description="Thioredoxin" evidence="13">
    <location>
        <begin position="421"/>
        <end position="617"/>
    </location>
</feature>
<dbReference type="InterPro" id="IPR023171">
    <property type="entry name" value="Na/H_antiporter_dom_sf"/>
</dbReference>
<dbReference type="PANTHER" id="PTHR30341:SF0">
    <property type="entry name" value="NA(+)_H(+) ANTIPORTER NHAA"/>
    <property type="match status" value="1"/>
</dbReference>
<comment type="function">
    <text evidence="12">Na(+)/H(+) antiporter that extrudes sodium in exchange for external protons.</text>
</comment>
<evidence type="ECO:0000313" key="14">
    <source>
        <dbReference type="EMBL" id="MCM2580133.1"/>
    </source>
</evidence>
<dbReference type="Gene3D" id="3.40.30.10">
    <property type="entry name" value="Glutaredoxin"/>
    <property type="match status" value="1"/>
</dbReference>
<keyword evidence="10 12" id="KW-0472">Membrane</keyword>
<dbReference type="InterPro" id="IPR013766">
    <property type="entry name" value="Thioredoxin_domain"/>
</dbReference>
<keyword evidence="5 12" id="KW-1003">Cell membrane</keyword>
<feature type="transmembrane region" description="Helical" evidence="12">
    <location>
        <begin position="136"/>
        <end position="156"/>
    </location>
</feature>
<evidence type="ECO:0000256" key="10">
    <source>
        <dbReference type="ARBA" id="ARBA00023136"/>
    </source>
</evidence>
<accession>A0ABT0XC77</accession>
<dbReference type="InterPro" id="IPR004670">
    <property type="entry name" value="NhaA"/>
</dbReference>
<dbReference type="NCBIfam" id="TIGR00773">
    <property type="entry name" value="NhaA"/>
    <property type="match status" value="1"/>
</dbReference>
<dbReference type="PROSITE" id="PS51352">
    <property type="entry name" value="THIOREDOXIN_2"/>
    <property type="match status" value="1"/>
</dbReference>
<keyword evidence="8 12" id="KW-0915">Sodium</keyword>
<dbReference type="Proteomes" id="UP001167160">
    <property type="component" value="Unassembled WGS sequence"/>
</dbReference>
<dbReference type="PANTHER" id="PTHR30341">
    <property type="entry name" value="SODIUM ION/PROTON ANTIPORTER NHAA-RELATED"/>
    <property type="match status" value="1"/>
</dbReference>
<comment type="similarity">
    <text evidence="2">In the N-terminal section; belongs to the NhaA Na(+)/H(+) (TC 2.A.33) antiporter family.</text>
</comment>
<dbReference type="Pfam" id="PF13462">
    <property type="entry name" value="Thioredoxin_4"/>
    <property type="match status" value="1"/>
</dbReference>
<evidence type="ECO:0000256" key="4">
    <source>
        <dbReference type="ARBA" id="ARBA00022449"/>
    </source>
</evidence>
<organism evidence="14 15">
    <name type="scientific">Streptomyces meridianus</name>
    <dbReference type="NCBI Taxonomy" id="2938945"/>
    <lineage>
        <taxon>Bacteria</taxon>
        <taxon>Bacillati</taxon>
        <taxon>Actinomycetota</taxon>
        <taxon>Actinomycetes</taxon>
        <taxon>Kitasatosporales</taxon>
        <taxon>Streptomycetaceae</taxon>
        <taxon>Streptomyces</taxon>
    </lineage>
</organism>
<keyword evidence="11 12" id="KW-0739">Sodium transport</keyword>
<keyword evidence="3 12" id="KW-0813">Transport</keyword>
<evidence type="ECO:0000256" key="6">
    <source>
        <dbReference type="ARBA" id="ARBA00022692"/>
    </source>
</evidence>
<keyword evidence="7 12" id="KW-1133">Transmembrane helix</keyword>
<protein>
    <recommendedName>
        <fullName evidence="12">Na(+)/H(+) antiporter NhaA</fullName>
    </recommendedName>
    <alternativeName>
        <fullName evidence="12">Sodium/proton antiporter NhaA</fullName>
    </alternativeName>
</protein>
<evidence type="ECO:0000256" key="1">
    <source>
        <dbReference type="ARBA" id="ARBA00004429"/>
    </source>
</evidence>
<comment type="similarity">
    <text evidence="12">Belongs to the NhaA Na(+)/H(+) (TC 2.A.33) antiporter family.</text>
</comment>
<evidence type="ECO:0000256" key="9">
    <source>
        <dbReference type="ARBA" id="ARBA00023065"/>
    </source>
</evidence>
<dbReference type="InterPro" id="IPR036249">
    <property type="entry name" value="Thioredoxin-like_sf"/>
</dbReference>
<feature type="transmembrane region" description="Helical" evidence="12">
    <location>
        <begin position="163"/>
        <end position="185"/>
    </location>
</feature>
<dbReference type="HAMAP" id="MF_01844">
    <property type="entry name" value="NhaA"/>
    <property type="match status" value="1"/>
</dbReference>
<feature type="transmembrane region" description="Helical" evidence="12">
    <location>
        <begin position="71"/>
        <end position="89"/>
    </location>
</feature>
<feature type="transmembrane region" description="Helical" evidence="12">
    <location>
        <begin position="406"/>
        <end position="424"/>
    </location>
</feature>
<evidence type="ECO:0000256" key="2">
    <source>
        <dbReference type="ARBA" id="ARBA00007006"/>
    </source>
</evidence>